<evidence type="ECO:0000313" key="1">
    <source>
        <dbReference type="EMBL" id="GJU00053.1"/>
    </source>
</evidence>
<name>A0ABQ5IIT5_9ASTR</name>
<proteinExistence type="predicted"/>
<dbReference type="EMBL" id="BQNB010020826">
    <property type="protein sequence ID" value="GJU00053.1"/>
    <property type="molecule type" value="Genomic_DNA"/>
</dbReference>
<gene>
    <name evidence="1" type="ORF">Tco_1110391</name>
</gene>
<reference evidence="1" key="1">
    <citation type="journal article" date="2022" name="Int. J. Mol. Sci.">
        <title>Draft Genome of Tanacetum Coccineum: Genomic Comparison of Closely Related Tanacetum-Family Plants.</title>
        <authorList>
            <person name="Yamashiro T."/>
            <person name="Shiraishi A."/>
            <person name="Nakayama K."/>
            <person name="Satake H."/>
        </authorList>
    </citation>
    <scope>NUCLEOTIDE SEQUENCE</scope>
</reference>
<dbReference type="Pfam" id="PF14223">
    <property type="entry name" value="Retrotran_gag_2"/>
    <property type="match status" value="1"/>
</dbReference>
<accession>A0ABQ5IIT5</accession>
<dbReference type="Proteomes" id="UP001151760">
    <property type="component" value="Unassembled WGS sequence"/>
</dbReference>
<evidence type="ECO:0008006" key="3">
    <source>
        <dbReference type="Google" id="ProtNLM"/>
    </source>
</evidence>
<protein>
    <recommendedName>
        <fullName evidence="3">Retrovirus-related Pol polyprotein from transposon TNT 1-94</fullName>
    </recommendedName>
</protein>
<organism evidence="1 2">
    <name type="scientific">Tanacetum coccineum</name>
    <dbReference type="NCBI Taxonomy" id="301880"/>
    <lineage>
        <taxon>Eukaryota</taxon>
        <taxon>Viridiplantae</taxon>
        <taxon>Streptophyta</taxon>
        <taxon>Embryophyta</taxon>
        <taxon>Tracheophyta</taxon>
        <taxon>Spermatophyta</taxon>
        <taxon>Magnoliopsida</taxon>
        <taxon>eudicotyledons</taxon>
        <taxon>Gunneridae</taxon>
        <taxon>Pentapetalae</taxon>
        <taxon>asterids</taxon>
        <taxon>campanulids</taxon>
        <taxon>Asterales</taxon>
        <taxon>Asteraceae</taxon>
        <taxon>Asteroideae</taxon>
        <taxon>Anthemideae</taxon>
        <taxon>Anthemidinae</taxon>
        <taxon>Tanacetum</taxon>
    </lineage>
</organism>
<evidence type="ECO:0000313" key="2">
    <source>
        <dbReference type="Proteomes" id="UP001151760"/>
    </source>
</evidence>
<sequence length="101" mass="11472">MSSQTSSSISVVEKFNGKNEKAHSTIVLSLSDEVLYEVAHEETAADVWIKLEKLYMTKLLTNKLLLKQRLFSLRMKEGSTLKDHIDALNSILMDFVDRNNA</sequence>
<reference evidence="1" key="2">
    <citation type="submission" date="2022-01" db="EMBL/GenBank/DDBJ databases">
        <authorList>
            <person name="Yamashiro T."/>
            <person name="Shiraishi A."/>
            <person name="Satake H."/>
            <person name="Nakayama K."/>
        </authorList>
    </citation>
    <scope>NUCLEOTIDE SEQUENCE</scope>
</reference>
<comment type="caution">
    <text evidence="1">The sequence shown here is derived from an EMBL/GenBank/DDBJ whole genome shotgun (WGS) entry which is preliminary data.</text>
</comment>
<keyword evidence="2" id="KW-1185">Reference proteome</keyword>